<organism evidence="7 8">
    <name type="scientific">Paenibacillus plantarum</name>
    <dbReference type="NCBI Taxonomy" id="2654975"/>
    <lineage>
        <taxon>Bacteria</taxon>
        <taxon>Bacillati</taxon>
        <taxon>Bacillota</taxon>
        <taxon>Bacilli</taxon>
        <taxon>Bacillales</taxon>
        <taxon>Paenibacillaceae</taxon>
        <taxon>Paenibacillus</taxon>
    </lineage>
</organism>
<dbReference type="Pfam" id="PF04101">
    <property type="entry name" value="Glyco_tran_28_C"/>
    <property type="match status" value="1"/>
</dbReference>
<dbReference type="NCBIfam" id="NF041548">
    <property type="entry name" value="PssE"/>
    <property type="match status" value="1"/>
</dbReference>
<comment type="subcellular location">
    <subcellularLocation>
        <location evidence="1">Endoplasmic reticulum</location>
    </subcellularLocation>
</comment>
<dbReference type="PANTHER" id="PTHR12867">
    <property type="entry name" value="GLYCOSYL TRANSFERASE-RELATED"/>
    <property type="match status" value="1"/>
</dbReference>
<proteinExistence type="inferred from homology"/>
<evidence type="ECO:0000256" key="4">
    <source>
        <dbReference type="ARBA" id="ARBA00022679"/>
    </source>
</evidence>
<protein>
    <submittedName>
        <fullName evidence="7">Beta(1,3)galactosyltransferase EpsH</fullName>
    </submittedName>
</protein>
<dbReference type="EMBL" id="WHNY01000041">
    <property type="protein sequence ID" value="NOU65213.1"/>
    <property type="molecule type" value="Genomic_DNA"/>
</dbReference>
<evidence type="ECO:0000256" key="2">
    <source>
        <dbReference type="ARBA" id="ARBA00006962"/>
    </source>
</evidence>
<evidence type="ECO:0000256" key="3">
    <source>
        <dbReference type="ARBA" id="ARBA00022676"/>
    </source>
</evidence>
<comment type="caution">
    <text evidence="7">The sequence shown here is derived from an EMBL/GenBank/DDBJ whole genome shotgun (WGS) entry which is preliminary data.</text>
</comment>
<dbReference type="InterPro" id="IPR039042">
    <property type="entry name" value="Alg13-like"/>
</dbReference>
<sequence>MGAIKRRLSGRDVQGELILILITVGTQRFQFNRLLRSVDQLVEEGVLTDSVIAQIGYSDYKPRHYTYSDFYKLDDINKLTKECDVCITHGGIGSILNALNCGKKVIVMPRKKILGEHVDDHQSEISAAFQEKGYIQVAENMDQLRFLISEIDDLPFNTYIQEESNLLDAIKAYIETLG</sequence>
<evidence type="ECO:0000256" key="1">
    <source>
        <dbReference type="ARBA" id="ARBA00004240"/>
    </source>
</evidence>
<feature type="domain" description="Glycosyl transferase family 28 C-terminal" evidence="6">
    <location>
        <begin position="20"/>
        <end position="151"/>
    </location>
</feature>
<evidence type="ECO:0000256" key="5">
    <source>
        <dbReference type="ARBA" id="ARBA00022824"/>
    </source>
</evidence>
<accession>A0ABX1XB44</accession>
<evidence type="ECO:0000259" key="6">
    <source>
        <dbReference type="Pfam" id="PF04101"/>
    </source>
</evidence>
<keyword evidence="5" id="KW-0256">Endoplasmic reticulum</keyword>
<keyword evidence="4" id="KW-0808">Transferase</keyword>
<dbReference type="PANTHER" id="PTHR12867:SF6">
    <property type="entry name" value="N-ACETYLGLUCOSAMINYLDIPHOSPHODOLICHOL N-ACETYLGLUCOSAMINYLTRANSFERASE"/>
    <property type="match status" value="1"/>
</dbReference>
<evidence type="ECO:0000313" key="7">
    <source>
        <dbReference type="EMBL" id="NOU65213.1"/>
    </source>
</evidence>
<dbReference type="SUPFAM" id="SSF53756">
    <property type="entry name" value="UDP-Glycosyltransferase/glycogen phosphorylase"/>
    <property type="match status" value="1"/>
</dbReference>
<keyword evidence="8" id="KW-1185">Reference proteome</keyword>
<evidence type="ECO:0000313" key="8">
    <source>
        <dbReference type="Proteomes" id="UP000653578"/>
    </source>
</evidence>
<comment type="similarity">
    <text evidence="2">Belongs to the glycosyltransferase 28 family.</text>
</comment>
<dbReference type="Gene3D" id="3.40.50.2000">
    <property type="entry name" value="Glycogen Phosphorylase B"/>
    <property type="match status" value="1"/>
</dbReference>
<keyword evidence="3" id="KW-0328">Glycosyltransferase</keyword>
<name>A0ABX1XB44_9BACL</name>
<gene>
    <name evidence="7" type="ORF">GC096_14330</name>
</gene>
<dbReference type="Proteomes" id="UP000653578">
    <property type="component" value="Unassembled WGS sequence"/>
</dbReference>
<reference evidence="7 8" key="1">
    <citation type="submission" date="2019-10" db="EMBL/GenBank/DDBJ databases">
        <title>Description of Paenibacillus humi sp. nov.</title>
        <authorList>
            <person name="Carlier A."/>
            <person name="Qi S."/>
        </authorList>
    </citation>
    <scope>NUCLEOTIDE SEQUENCE [LARGE SCALE GENOMIC DNA]</scope>
    <source>
        <strain evidence="7 8">LMG 31461</strain>
    </source>
</reference>
<dbReference type="InterPro" id="IPR048097">
    <property type="entry name" value="Cps14G-like"/>
</dbReference>
<dbReference type="InterPro" id="IPR007235">
    <property type="entry name" value="Glyco_trans_28_C"/>
</dbReference>